<keyword evidence="4 8" id="KW-0732">Signal</keyword>
<sequence length="602" mass="67579">MIVENLYLVLPLLLLFLNCNGCMEEEREALLQIKSSINNPEGTAFSNWYGEDCCQWEGVECDVSTSLVIKILFQHRRREQSSTGKWYPNATLFAQFKGLQELHLPGNQIEGFIAPKDLFLTHTSTQNNSAALHELKYLRKVDLRDNLIADGSHLCWGNMPSLHFLDISRNKFHGDIPKCLCDSQSLRELQLSNNQLQGNIDACFSNITTLRYLDLSSNLFNGTFPSSLFHNLPNIESFIISRNKFNDAISLAIFANLSKLTHLDISFNADLVIETESPAWSPSFNLNQLKLAACNLNKQTGKRIPSFISTQYHLQYLDLSYNSLVGSIPFSLLFNVSSELWIRGNNLSGSFPKSQGNMSSQLAVLDISENLLYGSLPADINSIFLELCHLNASGNNFDGSLPESFGAMKQLQILDLSYNDFEGKIPHSMKSNITSFQYLKLSGNNLQGEALPRNSSWCDLRWLFLDSNHFSGLSLDSLSKCSSLLMLSVHSNALSGELSRNFPVVPQLRVLILGENHFKGRIPLQLCQLKHLQVLDLSQNDLSGDIPTCLDNNTSWTEGSISEDVEAHFSADAAINFTQKGRTLSFKGRIMLYLSCNRHFFE</sequence>
<feature type="signal peptide" evidence="8">
    <location>
        <begin position="1"/>
        <end position="24"/>
    </location>
</feature>
<evidence type="ECO:0000256" key="4">
    <source>
        <dbReference type="ARBA" id="ARBA00022729"/>
    </source>
</evidence>
<dbReference type="InterPro" id="IPR013210">
    <property type="entry name" value="LRR_N_plant-typ"/>
</dbReference>
<dbReference type="FunFam" id="3.80.10.10:FF:000041">
    <property type="entry name" value="LRR receptor-like serine/threonine-protein kinase ERECTA"/>
    <property type="match status" value="2"/>
</dbReference>
<accession>A0AAV1QVZ7</accession>
<organism evidence="10 11">
    <name type="scientific">Dovyalis caffra</name>
    <dbReference type="NCBI Taxonomy" id="77055"/>
    <lineage>
        <taxon>Eukaryota</taxon>
        <taxon>Viridiplantae</taxon>
        <taxon>Streptophyta</taxon>
        <taxon>Embryophyta</taxon>
        <taxon>Tracheophyta</taxon>
        <taxon>Spermatophyta</taxon>
        <taxon>Magnoliopsida</taxon>
        <taxon>eudicotyledons</taxon>
        <taxon>Gunneridae</taxon>
        <taxon>Pentapetalae</taxon>
        <taxon>rosids</taxon>
        <taxon>fabids</taxon>
        <taxon>Malpighiales</taxon>
        <taxon>Salicaceae</taxon>
        <taxon>Flacourtieae</taxon>
        <taxon>Dovyalis</taxon>
    </lineage>
</organism>
<dbReference type="Pfam" id="PF00560">
    <property type="entry name" value="LRR_1"/>
    <property type="match status" value="4"/>
</dbReference>
<dbReference type="PANTHER" id="PTHR48004">
    <property type="entry name" value="OS01G0149700 PROTEIN"/>
    <property type="match status" value="1"/>
</dbReference>
<evidence type="ECO:0000256" key="5">
    <source>
        <dbReference type="ARBA" id="ARBA00022737"/>
    </source>
</evidence>
<proteinExistence type="predicted"/>
<keyword evidence="7" id="KW-0325">Glycoprotein</keyword>
<dbReference type="PRINTS" id="PR00019">
    <property type="entry name" value="LEURICHRPT"/>
</dbReference>
<evidence type="ECO:0000313" key="10">
    <source>
        <dbReference type="EMBL" id="CAK7324978.1"/>
    </source>
</evidence>
<keyword evidence="5" id="KW-0677">Repeat</keyword>
<keyword evidence="6" id="KW-0472">Membrane</keyword>
<evidence type="ECO:0000256" key="6">
    <source>
        <dbReference type="ARBA" id="ARBA00023136"/>
    </source>
</evidence>
<keyword evidence="2" id="KW-1003">Cell membrane</keyword>
<evidence type="ECO:0000256" key="2">
    <source>
        <dbReference type="ARBA" id="ARBA00022475"/>
    </source>
</evidence>
<dbReference type="AlphaFoldDB" id="A0AAV1QVZ7"/>
<evidence type="ECO:0000313" key="11">
    <source>
        <dbReference type="Proteomes" id="UP001314170"/>
    </source>
</evidence>
<evidence type="ECO:0000256" key="7">
    <source>
        <dbReference type="ARBA" id="ARBA00023180"/>
    </source>
</evidence>
<gene>
    <name evidence="10" type="ORF">DCAF_LOCUS2649</name>
</gene>
<dbReference type="InterPro" id="IPR032675">
    <property type="entry name" value="LRR_dom_sf"/>
</dbReference>
<evidence type="ECO:0000256" key="3">
    <source>
        <dbReference type="ARBA" id="ARBA00022614"/>
    </source>
</evidence>
<evidence type="ECO:0000259" key="9">
    <source>
        <dbReference type="Pfam" id="PF08263"/>
    </source>
</evidence>
<dbReference type="SUPFAM" id="SSF52058">
    <property type="entry name" value="L domain-like"/>
    <property type="match status" value="2"/>
</dbReference>
<dbReference type="GO" id="GO:0005886">
    <property type="term" value="C:plasma membrane"/>
    <property type="evidence" value="ECO:0007669"/>
    <property type="project" value="UniProtKB-SubCell"/>
</dbReference>
<dbReference type="FunFam" id="3.80.10.10:FF:000383">
    <property type="entry name" value="Leucine-rich repeat receptor protein kinase EMS1"/>
    <property type="match status" value="1"/>
</dbReference>
<dbReference type="Pfam" id="PF13855">
    <property type="entry name" value="LRR_8"/>
    <property type="match status" value="1"/>
</dbReference>
<dbReference type="PANTHER" id="PTHR48004:SF56">
    <property type="entry name" value="LRR RECEPTOR-LIKE SERINE_THREONINE-PROTEIN KINASE GSO1"/>
    <property type="match status" value="1"/>
</dbReference>
<reference evidence="10 11" key="1">
    <citation type="submission" date="2024-01" db="EMBL/GenBank/DDBJ databases">
        <authorList>
            <person name="Waweru B."/>
        </authorList>
    </citation>
    <scope>NUCLEOTIDE SEQUENCE [LARGE SCALE GENOMIC DNA]</scope>
</reference>
<comment type="subcellular location">
    <subcellularLocation>
        <location evidence="1">Cell membrane</location>
    </subcellularLocation>
</comment>
<dbReference type="Gene3D" id="3.80.10.10">
    <property type="entry name" value="Ribonuclease Inhibitor"/>
    <property type="match status" value="4"/>
</dbReference>
<comment type="caution">
    <text evidence="10">The sequence shown here is derived from an EMBL/GenBank/DDBJ whole genome shotgun (WGS) entry which is preliminary data.</text>
</comment>
<name>A0AAV1QVZ7_9ROSI</name>
<dbReference type="EMBL" id="CAWUPB010000816">
    <property type="protein sequence ID" value="CAK7324978.1"/>
    <property type="molecule type" value="Genomic_DNA"/>
</dbReference>
<feature type="chain" id="PRO_5043640123" description="Leucine-rich repeat-containing N-terminal plant-type domain-containing protein" evidence="8">
    <location>
        <begin position="25"/>
        <end position="602"/>
    </location>
</feature>
<feature type="domain" description="Leucine-rich repeat-containing N-terminal plant-type" evidence="9">
    <location>
        <begin position="24"/>
        <end position="62"/>
    </location>
</feature>
<dbReference type="InterPro" id="IPR052941">
    <property type="entry name" value="StomDev_PlantInt_Reg"/>
</dbReference>
<dbReference type="Pfam" id="PF08263">
    <property type="entry name" value="LRRNT_2"/>
    <property type="match status" value="1"/>
</dbReference>
<keyword evidence="11" id="KW-1185">Reference proteome</keyword>
<evidence type="ECO:0000256" key="8">
    <source>
        <dbReference type="SAM" id="SignalP"/>
    </source>
</evidence>
<dbReference type="Proteomes" id="UP001314170">
    <property type="component" value="Unassembled WGS sequence"/>
</dbReference>
<evidence type="ECO:0000256" key="1">
    <source>
        <dbReference type="ARBA" id="ARBA00004236"/>
    </source>
</evidence>
<dbReference type="InterPro" id="IPR001611">
    <property type="entry name" value="Leu-rich_rpt"/>
</dbReference>
<protein>
    <recommendedName>
        <fullName evidence="9">Leucine-rich repeat-containing N-terminal plant-type domain-containing protein</fullName>
    </recommendedName>
</protein>
<keyword evidence="3" id="KW-0433">Leucine-rich repeat</keyword>